<evidence type="ECO:0000256" key="1">
    <source>
        <dbReference type="SAM" id="MobiDB-lite"/>
    </source>
</evidence>
<evidence type="ECO:0000259" key="3">
    <source>
        <dbReference type="Pfam" id="PF14111"/>
    </source>
</evidence>
<feature type="transmembrane region" description="Helical" evidence="2">
    <location>
        <begin position="99"/>
        <end position="118"/>
    </location>
</feature>
<dbReference type="Gramene" id="QL04p030880:mrna">
    <property type="protein sequence ID" value="QL04p030880:mrna"/>
    <property type="gene ID" value="QL04p030880"/>
</dbReference>
<dbReference type="AlphaFoldDB" id="A0A7N2LE97"/>
<dbReference type="InParanoid" id="A0A7N2LE97"/>
<dbReference type="PANTHER" id="PTHR31286:SF99">
    <property type="entry name" value="DUF4283 DOMAIN-CONTAINING PROTEIN"/>
    <property type="match status" value="1"/>
</dbReference>
<keyword evidence="2" id="KW-0472">Membrane</keyword>
<reference evidence="4 5" key="1">
    <citation type="journal article" date="2016" name="G3 (Bethesda)">
        <title>First Draft Assembly and Annotation of the Genome of a California Endemic Oak Quercus lobata Nee (Fagaceae).</title>
        <authorList>
            <person name="Sork V.L."/>
            <person name="Fitz-Gibbon S.T."/>
            <person name="Puiu D."/>
            <person name="Crepeau M."/>
            <person name="Gugger P.F."/>
            <person name="Sherman R."/>
            <person name="Stevens K."/>
            <person name="Langley C.H."/>
            <person name="Pellegrini M."/>
            <person name="Salzberg S.L."/>
        </authorList>
    </citation>
    <scope>NUCLEOTIDE SEQUENCE [LARGE SCALE GENOMIC DNA]</scope>
    <source>
        <strain evidence="4 5">cv. SW786</strain>
    </source>
</reference>
<dbReference type="EnsemblPlants" id="QL04p030880:mrna">
    <property type="protein sequence ID" value="QL04p030880:mrna"/>
    <property type="gene ID" value="QL04p030880"/>
</dbReference>
<feature type="region of interest" description="Disordered" evidence="1">
    <location>
        <begin position="218"/>
        <end position="289"/>
    </location>
</feature>
<dbReference type="InterPro" id="IPR040256">
    <property type="entry name" value="At4g02000-like"/>
</dbReference>
<feature type="compositionally biased region" description="Polar residues" evidence="1">
    <location>
        <begin position="226"/>
        <end position="244"/>
    </location>
</feature>
<organism evidence="4 5">
    <name type="scientific">Quercus lobata</name>
    <name type="common">Valley oak</name>
    <dbReference type="NCBI Taxonomy" id="97700"/>
    <lineage>
        <taxon>Eukaryota</taxon>
        <taxon>Viridiplantae</taxon>
        <taxon>Streptophyta</taxon>
        <taxon>Embryophyta</taxon>
        <taxon>Tracheophyta</taxon>
        <taxon>Spermatophyta</taxon>
        <taxon>Magnoliopsida</taxon>
        <taxon>eudicotyledons</taxon>
        <taxon>Gunneridae</taxon>
        <taxon>Pentapetalae</taxon>
        <taxon>rosids</taxon>
        <taxon>fabids</taxon>
        <taxon>Fagales</taxon>
        <taxon>Fagaceae</taxon>
        <taxon>Quercus</taxon>
    </lineage>
</organism>
<feature type="domain" description="DUF4283" evidence="3">
    <location>
        <begin position="113"/>
        <end position="168"/>
    </location>
</feature>
<dbReference type="PANTHER" id="PTHR31286">
    <property type="entry name" value="GLYCINE-RICH CELL WALL STRUCTURAL PROTEIN 1.8-LIKE"/>
    <property type="match status" value="1"/>
</dbReference>
<evidence type="ECO:0000313" key="5">
    <source>
        <dbReference type="Proteomes" id="UP000594261"/>
    </source>
</evidence>
<keyword evidence="5" id="KW-1185">Reference proteome</keyword>
<keyword evidence="2" id="KW-1133">Transmembrane helix</keyword>
<feature type="region of interest" description="Disordered" evidence="1">
    <location>
        <begin position="1"/>
        <end position="42"/>
    </location>
</feature>
<dbReference type="Pfam" id="PF14111">
    <property type="entry name" value="DUF4283"/>
    <property type="match status" value="1"/>
</dbReference>
<keyword evidence="2" id="KW-0812">Transmembrane</keyword>
<accession>A0A7N2LE97</accession>
<evidence type="ECO:0000256" key="2">
    <source>
        <dbReference type="SAM" id="Phobius"/>
    </source>
</evidence>
<reference evidence="4" key="2">
    <citation type="submission" date="2021-01" db="UniProtKB">
        <authorList>
            <consortium name="EnsemblPlants"/>
        </authorList>
    </citation>
    <scope>IDENTIFICATION</scope>
</reference>
<dbReference type="EMBL" id="LRBV02000004">
    <property type="status" value="NOT_ANNOTATED_CDS"/>
    <property type="molecule type" value="Genomic_DNA"/>
</dbReference>
<sequence>MTRKYDKVGKKHKGSKWFGSNDGDGEPSDGIPKRKQGSYKETFTGSLPGAYVEAFSFKVDMEEDACSNDEMNDLVEGVAVVRLSKCTKLCISGQWSNAFVIKFLGGLLVTIFFMISLWKPRGRMDYVDLEKEFFLIRFEKMEDYDKVLKGGFIGEHFLSNKVWEPSFRASTTFVSSVVVWVRLPELPIEYYDNEILAKIESTIGPELRIDSNTTMEAKGSKCGLGKNNQGPSQSNPNVLSPSTRVSDDGALIGSVENGAQMGKGEISKKKKRQQARKEDGRSETMGNQSPREIYSIIKCKFQHDSCKSSGDYGVVRCGPNESLESHLPIYNHQCSNQVLTDIRPSMADMAKLMVDIPLRQTHTSREKFPHLANNVPPLSSANFMRIDTSSQHNRVEDDGAGTNDIKMAGESPSKKANPSLLSHKDQIGGDRAKEITDRLPFDGVIHTDTIGYVSGLWILWNSVTVEMAHLASTEQEIHAMVKRFLEKFPTFMNAINKFTSVAKIWNTNVFGNIFARKRRIIARLKGIQNANSVRPSQFLIDFDKELRREYAEVQEIEEEFSVMKSRVD</sequence>
<evidence type="ECO:0000313" key="4">
    <source>
        <dbReference type="EnsemblPlants" id="QL04p030880:mrna"/>
    </source>
</evidence>
<name>A0A7N2LE97_QUELO</name>
<proteinExistence type="predicted"/>
<feature type="region of interest" description="Disordered" evidence="1">
    <location>
        <begin position="392"/>
        <end position="425"/>
    </location>
</feature>
<protein>
    <recommendedName>
        <fullName evidence="3">DUF4283 domain-containing protein</fullName>
    </recommendedName>
</protein>
<dbReference type="Proteomes" id="UP000594261">
    <property type="component" value="Chromosome 4"/>
</dbReference>
<dbReference type="InterPro" id="IPR025558">
    <property type="entry name" value="DUF4283"/>
</dbReference>